<protein>
    <submittedName>
        <fullName evidence="2">Uncharacterized protein</fullName>
    </submittedName>
</protein>
<feature type="compositionally biased region" description="Basic residues" evidence="1">
    <location>
        <begin position="1"/>
        <end position="12"/>
    </location>
</feature>
<evidence type="ECO:0000256" key="1">
    <source>
        <dbReference type="SAM" id="MobiDB-lite"/>
    </source>
</evidence>
<name>C3J9I4_POREA</name>
<dbReference type="EMBL" id="ACNN01000014">
    <property type="protein sequence ID" value="EEN83156.1"/>
    <property type="molecule type" value="Genomic_DNA"/>
</dbReference>
<comment type="caution">
    <text evidence="2">The sequence shown here is derived from an EMBL/GenBank/DDBJ whole genome shotgun (WGS) entry which is preliminary data.</text>
</comment>
<evidence type="ECO:0000313" key="2">
    <source>
        <dbReference type="EMBL" id="EEN83156.1"/>
    </source>
</evidence>
<gene>
    <name evidence="2" type="ORF">POREN0001_0735</name>
</gene>
<evidence type="ECO:0000313" key="3">
    <source>
        <dbReference type="Proteomes" id="UP000004295"/>
    </source>
</evidence>
<dbReference type="AlphaFoldDB" id="C3J9I4"/>
<keyword evidence="3" id="KW-1185">Reference proteome</keyword>
<organism evidence="2 3">
    <name type="scientific">Porphyromonas endodontalis (strain ATCC 35406 / DSM 24491 / JCM 8526 / CCUG 16442 / BCRC 14492 / NCTC 13058 / HG 370)</name>
    <name type="common">Bacteroides endodontalis</name>
    <dbReference type="NCBI Taxonomy" id="553175"/>
    <lineage>
        <taxon>Bacteria</taxon>
        <taxon>Pseudomonadati</taxon>
        <taxon>Bacteroidota</taxon>
        <taxon>Bacteroidia</taxon>
        <taxon>Bacteroidales</taxon>
        <taxon>Porphyromonadaceae</taxon>
        <taxon>Porphyromonas</taxon>
    </lineage>
</organism>
<sequence length="38" mass="4462">MRFHKNILPKNHKQLELGKKPPKWGAPLGKKGYFCRSK</sequence>
<accession>C3J9I4</accession>
<feature type="region of interest" description="Disordered" evidence="1">
    <location>
        <begin position="1"/>
        <end position="38"/>
    </location>
</feature>
<dbReference type="STRING" id="553175.POREN0001_0735"/>
<proteinExistence type="predicted"/>
<reference evidence="2 3" key="1">
    <citation type="submission" date="2009-04" db="EMBL/GenBank/DDBJ databases">
        <authorList>
            <person name="Sebastian Y."/>
            <person name="Madupu R."/>
            <person name="Durkin A.S."/>
            <person name="Torralba M."/>
            <person name="Methe B."/>
            <person name="Sutton G.G."/>
            <person name="Strausberg R.L."/>
            <person name="Nelson K.E."/>
        </authorList>
    </citation>
    <scope>NUCLEOTIDE SEQUENCE [LARGE SCALE GENOMIC DNA]</scope>
    <source>
        <strain evidence="3">ATCC 35406 / BCRC 14492 / JCM 8526 / NCTC 13058 / HG 370</strain>
    </source>
</reference>
<dbReference type="Proteomes" id="UP000004295">
    <property type="component" value="Unassembled WGS sequence"/>
</dbReference>